<dbReference type="RefSeq" id="XP_030989536.1">
    <property type="nucleotide sequence ID" value="XM_031133138.1"/>
</dbReference>
<dbReference type="GeneID" id="41977959"/>
<evidence type="ECO:0000256" key="1">
    <source>
        <dbReference type="ARBA" id="ARBA00008760"/>
    </source>
</evidence>
<dbReference type="FunFam" id="2.30.170.40:FF:000003">
    <property type="entry name" value="54S ribosomal protein L24"/>
    <property type="match status" value="1"/>
</dbReference>
<feature type="region of interest" description="Disordered" evidence="6">
    <location>
        <begin position="46"/>
        <end position="71"/>
    </location>
</feature>
<comment type="similarity">
    <text evidence="1">Belongs to the bacterial ribosomal protein bL28 family.</text>
</comment>
<dbReference type="InterPro" id="IPR034704">
    <property type="entry name" value="Ribosomal_bL28/bL31-like_sf"/>
</dbReference>
<protein>
    <recommendedName>
        <fullName evidence="4">Large ribosomal subunit protein bL28m</fullName>
    </recommendedName>
</protein>
<keyword evidence="3" id="KW-0687">Ribonucleoprotein</keyword>
<dbReference type="InParanoid" id="A0A507AEQ6"/>
<dbReference type="PANTHER" id="PTHR13528:SF2">
    <property type="entry name" value="LARGE RIBOSOMAL SUBUNIT PROTEIN BL28M"/>
    <property type="match status" value="1"/>
</dbReference>
<dbReference type="Proteomes" id="UP000319257">
    <property type="component" value="Unassembled WGS sequence"/>
</dbReference>
<dbReference type="AlphaFoldDB" id="A0A507AEQ6"/>
<evidence type="ECO:0000256" key="6">
    <source>
        <dbReference type="SAM" id="MobiDB-lite"/>
    </source>
</evidence>
<keyword evidence="8" id="KW-1185">Reference proteome</keyword>
<organism evidence="7 8">
    <name type="scientific">Thyridium curvatum</name>
    <dbReference type="NCBI Taxonomy" id="1093900"/>
    <lineage>
        <taxon>Eukaryota</taxon>
        <taxon>Fungi</taxon>
        <taxon>Dikarya</taxon>
        <taxon>Ascomycota</taxon>
        <taxon>Pezizomycotina</taxon>
        <taxon>Sordariomycetes</taxon>
        <taxon>Sordariomycetidae</taxon>
        <taxon>Thyridiales</taxon>
        <taxon>Thyridiaceae</taxon>
        <taxon>Thyridium</taxon>
    </lineage>
</organism>
<evidence type="ECO:0000256" key="2">
    <source>
        <dbReference type="ARBA" id="ARBA00022980"/>
    </source>
</evidence>
<accession>A0A507AEQ6</accession>
<sequence length="240" mass="26898">MASITRTTTPSSLAAAARRIFTNQTTSITPRRTFTSHPAALYKQQTLSPTEPPIPSPTAHQPHIPPYPLGDRPVYKQSNGGLYGSARIRFGNTVSERNEIKNRRAWRPNVQRKRLWSAALAAWVRTRATTRVLRTVDKEGGLDEYLLGGKAARLRELGPWGWKLRWRIMQTEAVRQRFAAERAALGLPPKVQEELGVPAELAAEGVTGESLVEETQRMIDGEEEFDLGGEEGFMKEEPRK</sequence>
<dbReference type="Pfam" id="PF00830">
    <property type="entry name" value="Ribosomal_L28"/>
    <property type="match status" value="1"/>
</dbReference>
<dbReference type="InterPro" id="IPR037147">
    <property type="entry name" value="Ribosomal_bL28_sf"/>
</dbReference>
<dbReference type="GO" id="GO:0005762">
    <property type="term" value="C:mitochondrial large ribosomal subunit"/>
    <property type="evidence" value="ECO:0007669"/>
    <property type="project" value="TreeGrafter"/>
</dbReference>
<gene>
    <name evidence="7" type="ORF">E0L32_010512</name>
</gene>
<dbReference type="InterPro" id="IPR026569">
    <property type="entry name" value="Ribosomal_bL28"/>
</dbReference>
<dbReference type="Gene3D" id="2.30.170.40">
    <property type="entry name" value="Ribosomal protein L28/L24"/>
    <property type="match status" value="1"/>
</dbReference>
<dbReference type="GO" id="GO:0003735">
    <property type="term" value="F:structural constituent of ribosome"/>
    <property type="evidence" value="ECO:0007669"/>
    <property type="project" value="InterPro"/>
</dbReference>
<evidence type="ECO:0000256" key="5">
    <source>
        <dbReference type="ARBA" id="ARBA00037226"/>
    </source>
</evidence>
<evidence type="ECO:0000313" key="8">
    <source>
        <dbReference type="Proteomes" id="UP000319257"/>
    </source>
</evidence>
<proteinExistence type="inferred from homology"/>
<evidence type="ECO:0000256" key="4">
    <source>
        <dbReference type="ARBA" id="ARBA00035269"/>
    </source>
</evidence>
<name>A0A507AEQ6_9PEZI</name>
<keyword evidence="2" id="KW-0689">Ribosomal protein</keyword>
<dbReference type="PANTHER" id="PTHR13528">
    <property type="entry name" value="39S RIBOSOMAL PROTEIN L28, MITOCHONDRIAL"/>
    <property type="match status" value="1"/>
</dbReference>
<comment type="function">
    <text evidence="5">Component of the mitochondrial ribosome (mitoribosome), a dedicated translation machinery responsible for the synthesis of mitochondrial genome-encoded proteins, including at least some of the essential transmembrane subunits of the mitochondrial respiratory chain. The mitoribosomes are attached to the mitochondrial inner membrane and translation products are cotranslationally integrated into the membrane.</text>
</comment>
<evidence type="ECO:0000313" key="7">
    <source>
        <dbReference type="EMBL" id="TPX07825.1"/>
    </source>
</evidence>
<dbReference type="STRING" id="1093900.A0A507AEQ6"/>
<dbReference type="OrthoDB" id="361870at2759"/>
<comment type="caution">
    <text evidence="7">The sequence shown here is derived from an EMBL/GenBank/DDBJ whole genome shotgun (WGS) entry which is preliminary data.</text>
</comment>
<dbReference type="SUPFAM" id="SSF143800">
    <property type="entry name" value="L28p-like"/>
    <property type="match status" value="1"/>
</dbReference>
<reference evidence="7 8" key="1">
    <citation type="submission" date="2019-06" db="EMBL/GenBank/DDBJ databases">
        <title>Draft genome sequence of the filamentous fungus Phialemoniopsis curvata isolated from diesel fuel.</title>
        <authorList>
            <person name="Varaljay V.A."/>
            <person name="Lyon W.J."/>
            <person name="Crouch A.L."/>
            <person name="Drake C.E."/>
            <person name="Hollomon J.M."/>
            <person name="Nadeau L.J."/>
            <person name="Nunn H.S."/>
            <person name="Stevenson B.S."/>
            <person name="Bojanowski C.L."/>
            <person name="Crookes-Goodson W.J."/>
        </authorList>
    </citation>
    <scope>NUCLEOTIDE SEQUENCE [LARGE SCALE GENOMIC DNA]</scope>
    <source>
        <strain evidence="7 8">D216</strain>
    </source>
</reference>
<evidence type="ECO:0000256" key="3">
    <source>
        <dbReference type="ARBA" id="ARBA00023274"/>
    </source>
</evidence>
<dbReference type="EMBL" id="SKBQ01000085">
    <property type="protein sequence ID" value="TPX07825.1"/>
    <property type="molecule type" value="Genomic_DNA"/>
</dbReference>